<evidence type="ECO:0000313" key="3">
    <source>
        <dbReference type="Proteomes" id="UP000625711"/>
    </source>
</evidence>
<sequence>MTTEVAHFNKSRYIQHRENSRTNKRIRINLDSDGSRVSPGVVAGLRGNFPKAETGFFFSGFVGRRNEKYRFKTVRNPFNKVSASTAERKKGPAKKKHKSNARGEDSGGFDVTGNARNQTGKNPKQTEPPLDQSLAVVSSFSLTSPVRDVKTGREKSN</sequence>
<name>A0A834IPJ6_RHYFE</name>
<accession>A0A834IPJ6</accession>
<evidence type="ECO:0000256" key="1">
    <source>
        <dbReference type="SAM" id="MobiDB-lite"/>
    </source>
</evidence>
<comment type="caution">
    <text evidence="2">The sequence shown here is derived from an EMBL/GenBank/DDBJ whole genome shotgun (WGS) entry which is preliminary data.</text>
</comment>
<protein>
    <submittedName>
        <fullName evidence="2">Uncharacterized protein</fullName>
    </submittedName>
</protein>
<keyword evidence="3" id="KW-1185">Reference proteome</keyword>
<feature type="compositionally biased region" description="Polar residues" evidence="1">
    <location>
        <begin position="114"/>
        <end position="125"/>
    </location>
</feature>
<dbReference type="EMBL" id="JAACXV010000098">
    <property type="protein sequence ID" value="KAF7283551.1"/>
    <property type="molecule type" value="Genomic_DNA"/>
</dbReference>
<evidence type="ECO:0000313" key="2">
    <source>
        <dbReference type="EMBL" id="KAF7283551.1"/>
    </source>
</evidence>
<feature type="region of interest" description="Disordered" evidence="1">
    <location>
        <begin position="75"/>
        <end position="139"/>
    </location>
</feature>
<organism evidence="2 3">
    <name type="scientific">Rhynchophorus ferrugineus</name>
    <name type="common">Red palm weevil</name>
    <name type="synonym">Curculio ferrugineus</name>
    <dbReference type="NCBI Taxonomy" id="354439"/>
    <lineage>
        <taxon>Eukaryota</taxon>
        <taxon>Metazoa</taxon>
        <taxon>Ecdysozoa</taxon>
        <taxon>Arthropoda</taxon>
        <taxon>Hexapoda</taxon>
        <taxon>Insecta</taxon>
        <taxon>Pterygota</taxon>
        <taxon>Neoptera</taxon>
        <taxon>Endopterygota</taxon>
        <taxon>Coleoptera</taxon>
        <taxon>Polyphaga</taxon>
        <taxon>Cucujiformia</taxon>
        <taxon>Curculionidae</taxon>
        <taxon>Dryophthorinae</taxon>
        <taxon>Rhynchophorus</taxon>
    </lineage>
</organism>
<reference evidence="2" key="1">
    <citation type="submission" date="2020-08" db="EMBL/GenBank/DDBJ databases">
        <title>Genome sequencing and assembly of the red palm weevil Rhynchophorus ferrugineus.</title>
        <authorList>
            <person name="Dias G.B."/>
            <person name="Bergman C.M."/>
            <person name="Manee M."/>
        </authorList>
    </citation>
    <scope>NUCLEOTIDE SEQUENCE</scope>
    <source>
        <strain evidence="2">AA-2017</strain>
        <tissue evidence="2">Whole larva</tissue>
    </source>
</reference>
<dbReference type="Proteomes" id="UP000625711">
    <property type="component" value="Unassembled WGS sequence"/>
</dbReference>
<dbReference type="AlphaFoldDB" id="A0A834IPJ6"/>
<feature type="compositionally biased region" description="Basic residues" evidence="1">
    <location>
        <begin position="91"/>
        <end position="100"/>
    </location>
</feature>
<gene>
    <name evidence="2" type="ORF">GWI33_023396</name>
</gene>
<proteinExistence type="predicted"/>